<organism evidence="3 4">
    <name type="scientific">Pyruvatibacter mobilis</name>
    <dbReference type="NCBI Taxonomy" id="1712261"/>
    <lineage>
        <taxon>Bacteria</taxon>
        <taxon>Pseudomonadati</taxon>
        <taxon>Pseudomonadota</taxon>
        <taxon>Alphaproteobacteria</taxon>
        <taxon>Hyphomicrobiales</taxon>
        <taxon>Parvibaculaceae</taxon>
        <taxon>Pyruvatibacter</taxon>
    </lineage>
</organism>
<keyword evidence="2" id="KW-0472">Membrane</keyword>
<keyword evidence="4" id="KW-1185">Reference proteome</keyword>
<dbReference type="Proteomes" id="UP000470384">
    <property type="component" value="Unassembled WGS sequence"/>
</dbReference>
<dbReference type="GeneID" id="300654833"/>
<protein>
    <submittedName>
        <fullName evidence="3">Septum formation initiator family protein</fullName>
    </submittedName>
</protein>
<name>A0A845QC13_9HYPH</name>
<comment type="caution">
    <text evidence="3">The sequence shown here is derived from an EMBL/GenBank/DDBJ whole genome shotgun (WGS) entry which is preliminary data.</text>
</comment>
<keyword evidence="2" id="KW-0812">Transmembrane</keyword>
<sequence length="116" mass="12962">MRLHDTIRTGTYAAETDGLRARLGRAIVPVACLSIMAYFAWHAVHGDNGLLRLVELREERAAMAAKVQSAKEIRARLERDVALLRPESLDPDLLDERARAALGFAHPDELTIFIDE</sequence>
<proteinExistence type="predicted"/>
<gene>
    <name evidence="3" type="ORF">GTQ45_10300</name>
</gene>
<evidence type="ECO:0000256" key="1">
    <source>
        <dbReference type="SAM" id="Coils"/>
    </source>
</evidence>
<evidence type="ECO:0000313" key="4">
    <source>
        <dbReference type="Proteomes" id="UP000470384"/>
    </source>
</evidence>
<reference evidence="3 4" key="1">
    <citation type="journal article" date="2016" name="Int. J. Syst. Evol. Microbiol.">
        <title>Pyruvatibacter mobilis gen. nov., sp. nov., a marine bacterium from the culture broth of Picochlorum sp. 122.</title>
        <authorList>
            <person name="Wang G."/>
            <person name="Tang M."/>
            <person name="Wu H."/>
            <person name="Dai S."/>
            <person name="Li T."/>
            <person name="Chen C."/>
            <person name="He H."/>
            <person name="Fan J."/>
            <person name="Xiang W."/>
            <person name="Li X."/>
        </authorList>
    </citation>
    <scope>NUCLEOTIDE SEQUENCE [LARGE SCALE GENOMIC DNA]</scope>
    <source>
        <strain evidence="3 4">GYP-11</strain>
    </source>
</reference>
<dbReference type="InterPro" id="IPR007060">
    <property type="entry name" value="FtsL/DivIC"/>
</dbReference>
<dbReference type="AlphaFoldDB" id="A0A845QC13"/>
<feature type="transmembrane region" description="Helical" evidence="2">
    <location>
        <begin position="26"/>
        <end position="44"/>
    </location>
</feature>
<feature type="coiled-coil region" evidence="1">
    <location>
        <begin position="53"/>
        <end position="80"/>
    </location>
</feature>
<dbReference type="OrthoDB" id="9815600at2"/>
<dbReference type="RefSeq" id="WP_160588082.1">
    <property type="nucleotide sequence ID" value="NZ_BMHN01000001.1"/>
</dbReference>
<dbReference type="Pfam" id="PF04977">
    <property type="entry name" value="DivIC"/>
    <property type="match status" value="1"/>
</dbReference>
<evidence type="ECO:0000313" key="3">
    <source>
        <dbReference type="EMBL" id="NBG96122.1"/>
    </source>
</evidence>
<keyword evidence="2" id="KW-1133">Transmembrane helix</keyword>
<keyword evidence="1" id="KW-0175">Coiled coil</keyword>
<accession>A0A845QC13</accession>
<evidence type="ECO:0000256" key="2">
    <source>
        <dbReference type="SAM" id="Phobius"/>
    </source>
</evidence>
<dbReference type="EMBL" id="WXYQ01000006">
    <property type="protein sequence ID" value="NBG96122.1"/>
    <property type="molecule type" value="Genomic_DNA"/>
</dbReference>